<accession>A0A1I9GF08</accession>
<dbReference type="GO" id="GO:0016567">
    <property type="term" value="P:protein ubiquitination"/>
    <property type="evidence" value="ECO:0007669"/>
    <property type="project" value="UniProtKB-UniPathway"/>
</dbReference>
<name>A0A1I9GF08_BRUMA</name>
<reference evidence="3" key="2">
    <citation type="submission" date="2012-12" db="EMBL/GenBank/DDBJ databases">
        <authorList>
            <consortium name="WormBase Consortium"/>
            <person name="Ghedin E."/>
            <person name="Paulini M."/>
        </authorList>
    </citation>
    <scope>NUCLEOTIDE SEQUENCE</scope>
    <source>
        <strain evidence="3">FR3</strain>
    </source>
</reference>
<dbReference type="GO" id="GO:0005634">
    <property type="term" value="C:nucleus"/>
    <property type="evidence" value="ECO:0007669"/>
    <property type="project" value="TreeGrafter"/>
</dbReference>
<reference evidence="3" key="1">
    <citation type="journal article" date="2007" name="Science">
        <title>Draft genome of the filarial nematode parasite Brugia malayi.</title>
        <authorList>
            <person name="Ghedin E."/>
            <person name="Wang S."/>
            <person name="Spiro D."/>
            <person name="Caler E."/>
            <person name="Zhao Q."/>
            <person name="Crabtree J."/>
            <person name="Allen J.E."/>
            <person name="Delcher A.L."/>
            <person name="Guiliano D.B."/>
            <person name="Miranda-Saavedra D."/>
            <person name="Angiuoli S.V."/>
            <person name="Creasy T."/>
            <person name="Amedeo P."/>
            <person name="Haas B."/>
            <person name="El-Sayed N.M."/>
            <person name="Wortman J.R."/>
            <person name="Feldblyum T."/>
            <person name="Tallon L."/>
            <person name="Schatz M."/>
            <person name="Shumway M."/>
            <person name="Koo H."/>
            <person name="Salzberg S.L."/>
            <person name="Schobel S."/>
            <person name="Pertea M."/>
            <person name="Pop M."/>
            <person name="White O."/>
            <person name="Barton G.J."/>
            <person name="Carlow C.K."/>
            <person name="Crawford M.J."/>
            <person name="Daub J."/>
            <person name="Dimmic M.W."/>
            <person name="Estes C.F."/>
            <person name="Foster J.M."/>
            <person name="Ganatra M."/>
            <person name="Gregory W.F."/>
            <person name="Johnson N.M."/>
            <person name="Jin J."/>
            <person name="Komuniecki R."/>
            <person name="Korf I."/>
            <person name="Kumar S."/>
            <person name="Laney S."/>
            <person name="Li B.W."/>
            <person name="Li W."/>
            <person name="Lindblom T.H."/>
            <person name="Lustigman S."/>
            <person name="Ma D."/>
            <person name="Maina C.V."/>
            <person name="Martin D.M."/>
            <person name="McCarter J.P."/>
            <person name="McReynolds L."/>
            <person name="Mitreva M."/>
            <person name="Nutman T.B."/>
            <person name="Parkinson J."/>
            <person name="Peregrin-Alvarez J.M."/>
            <person name="Poole C."/>
            <person name="Ren Q."/>
            <person name="Saunders L."/>
            <person name="Sluder A.E."/>
            <person name="Smith K."/>
            <person name="Stanke M."/>
            <person name="Unnasch T.R."/>
            <person name="Ware J."/>
            <person name="Wei A.D."/>
            <person name="Weil G."/>
            <person name="Williams D.J."/>
            <person name="Zhang Y."/>
            <person name="Williams S.A."/>
            <person name="Fraser-Liggett C."/>
            <person name="Slatko B."/>
            <person name="Blaxter M.L."/>
            <person name="Scott A.L."/>
        </authorList>
    </citation>
    <scope>NUCLEOTIDE SEQUENCE</scope>
    <source>
        <strain evidence="3">FR3</strain>
    </source>
</reference>
<comment type="pathway">
    <text evidence="1">Protein modification; protein ubiquitination.</text>
</comment>
<dbReference type="InterPro" id="IPR040394">
    <property type="entry name" value="FBX25/32"/>
</dbReference>
<evidence type="ECO:0000256" key="1">
    <source>
        <dbReference type="ARBA" id="ARBA00004906"/>
    </source>
</evidence>
<dbReference type="EMBL" id="LN856915">
    <property type="protein sequence ID" value="CDP93955.1"/>
    <property type="molecule type" value="Genomic_DNA"/>
</dbReference>
<dbReference type="GO" id="GO:0005737">
    <property type="term" value="C:cytoplasm"/>
    <property type="evidence" value="ECO:0007669"/>
    <property type="project" value="TreeGrafter"/>
</dbReference>
<protein>
    <submittedName>
        <fullName evidence="3">BMA-MFB-1</fullName>
    </submittedName>
</protein>
<organism evidence="3">
    <name type="scientific">Brugia malayi</name>
    <name type="common">Filarial nematode worm</name>
    <dbReference type="NCBI Taxonomy" id="6279"/>
    <lineage>
        <taxon>Eukaryota</taxon>
        <taxon>Metazoa</taxon>
        <taxon>Ecdysozoa</taxon>
        <taxon>Nematoda</taxon>
        <taxon>Chromadorea</taxon>
        <taxon>Rhabditida</taxon>
        <taxon>Spirurina</taxon>
        <taxon>Spiruromorpha</taxon>
        <taxon>Filarioidea</taxon>
        <taxon>Onchocercidae</taxon>
        <taxon>Brugia</taxon>
    </lineage>
</organism>
<dbReference type="GO" id="GO:0019005">
    <property type="term" value="C:SCF ubiquitin ligase complex"/>
    <property type="evidence" value="ECO:0007669"/>
    <property type="project" value="TreeGrafter"/>
</dbReference>
<evidence type="ECO:0000313" key="3">
    <source>
        <dbReference type="EMBL" id="CDP93955.1"/>
    </source>
</evidence>
<sequence>MPFIGKDWRAPGETWVWCSNTDGWEQVKLRPIQVIVNEFTFEKLIKKKFPVSEGDDWIPHCFVKTGKSKEFVGCTSMSEAFHRLDLARAVSDVRRFNYICKVVQILVQEKLQNLSATARKALLSIIKAIKVSYNLRSSCVERDLHISIARSLVCDFGTGLEGHLYGSPQLVSKQLNMIGDLLELISEQRPRTLADSDEESVTFMDLPREILSIILSRNPWYKEIVSLILKLPDHVSLLEVAKAHEVLDAIVKKEEQLWASLCSFHFTQEQTAKIKKDPISWRHAFFELKKHCGLREFYADLIHLCCHCKAIFWKDHGHPCISKDTPSVRVTPQQFVDMLLLL</sequence>
<dbReference type="PANTHER" id="PTHR13123">
    <property type="entry name" value="LD30288P"/>
    <property type="match status" value="1"/>
</dbReference>
<proteinExistence type="predicted"/>
<dbReference type="PANTHER" id="PTHR13123:SF7">
    <property type="entry name" value="LD30288P"/>
    <property type="match status" value="1"/>
</dbReference>
<keyword evidence="2" id="KW-0833">Ubl conjugation pathway</keyword>
<evidence type="ECO:0000256" key="2">
    <source>
        <dbReference type="ARBA" id="ARBA00022786"/>
    </source>
</evidence>
<gene>
    <name evidence="3" type="primary">Bma-mfb-1</name>
    <name evidence="3" type="ORF">BM_Bm3075</name>
</gene>
<dbReference type="UniPathway" id="UPA00143"/>
<dbReference type="AlphaFoldDB" id="A0A1I9GF08"/>
<dbReference type="OMA" id="AWDTMAK"/>